<comment type="caution">
    <text evidence="5">The sequence shown here is derived from an EMBL/GenBank/DDBJ whole genome shotgun (WGS) entry which is preliminary data.</text>
</comment>
<comment type="cofactor">
    <cofactor evidence="1">
        <name>Mn(2+)</name>
        <dbReference type="ChEBI" id="CHEBI:29035"/>
    </cofactor>
    <text evidence="1">Binds 1 Mn(2+) per subunit.</text>
</comment>
<feature type="domain" description="3-octaprenyl-4-hydroxybenzoate carboxy-lyase-like C-terminal" evidence="4">
    <location>
        <begin position="318"/>
        <end position="441"/>
    </location>
</feature>
<protein>
    <recommendedName>
        <fullName evidence="1">Pyrrole-2-carboxylic acid decarboxylase</fullName>
        <shortName evidence="1">P2C decarboxylase</shortName>
        <ecNumber evidence="1">4.1.1.93</ecNumber>
    </recommendedName>
</protein>
<dbReference type="RefSeq" id="WP_276096712.1">
    <property type="nucleotide sequence ID" value="NZ_JARJBC010000031.1"/>
</dbReference>
<dbReference type="HAMAP" id="MF_01983">
    <property type="entry name" value="UbiD_FDC"/>
    <property type="match status" value="1"/>
</dbReference>
<reference evidence="5 6" key="1">
    <citation type="submission" date="2023-03" db="EMBL/GenBank/DDBJ databases">
        <title>Draft genome sequence of Streptomyces sp. RB6PN23 isolated from peat swamp forest in Thailand.</title>
        <authorList>
            <person name="Klaysubun C."/>
            <person name="Duangmal K."/>
        </authorList>
    </citation>
    <scope>NUCLEOTIDE SEQUENCE [LARGE SCALE GENOMIC DNA]</scope>
    <source>
        <strain evidence="5 6">RB6PN23</strain>
    </source>
</reference>
<keyword evidence="1" id="KW-0630">Potassium</keyword>
<keyword evidence="1" id="KW-0464">Manganese</keyword>
<dbReference type="Pfam" id="PF01977">
    <property type="entry name" value="UbiD"/>
    <property type="match status" value="1"/>
</dbReference>
<feature type="domain" description="3-octaprenyl-4-hydroxybenzoate carboxy-lyase-like N-terminal" evidence="3">
    <location>
        <begin position="11"/>
        <end position="99"/>
    </location>
</feature>
<feature type="domain" description="3-octaprenyl-4-hydroxybenzoate carboxy-lyase-like Rift-related" evidence="2">
    <location>
        <begin position="114"/>
        <end position="313"/>
    </location>
</feature>
<dbReference type="InterPro" id="IPR049383">
    <property type="entry name" value="UbiD-like_N"/>
</dbReference>
<dbReference type="InterPro" id="IPR002830">
    <property type="entry name" value="UbiD"/>
</dbReference>
<feature type="binding site" evidence="1">
    <location>
        <position position="220"/>
    </location>
    <ligand>
        <name>K(+)</name>
        <dbReference type="ChEBI" id="CHEBI:29103"/>
    </ligand>
</feature>
<dbReference type="SUPFAM" id="SSF143968">
    <property type="entry name" value="UbiD C-terminal domain-like"/>
    <property type="match status" value="1"/>
</dbReference>
<comment type="cofactor">
    <cofactor evidence="1">
        <name>prenylated FMN</name>
        <dbReference type="ChEBI" id="CHEBI:87746"/>
    </cofactor>
    <text evidence="1">Binds 1 prenylated FMN per subunit.</text>
</comment>
<keyword evidence="1" id="KW-0479">Metal-binding</keyword>
<dbReference type="InterPro" id="IPR048304">
    <property type="entry name" value="UbiD_Rift_dom"/>
</dbReference>
<dbReference type="Gene3D" id="3.40.1670.10">
    <property type="entry name" value="UbiD C-terminal domain-like"/>
    <property type="match status" value="1"/>
</dbReference>
<dbReference type="Gene3D" id="1.20.5.4570">
    <property type="match status" value="1"/>
</dbReference>
<feature type="binding site" evidence="1">
    <location>
        <position position="228"/>
    </location>
    <ligand>
        <name>prenylated FMN</name>
        <dbReference type="ChEBI" id="CHEBI:87746"/>
    </ligand>
</feature>
<feature type="binding site" evidence="1">
    <location>
        <position position="187"/>
    </location>
    <ligand>
        <name>Mn(2+)</name>
        <dbReference type="ChEBI" id="CHEBI:29035"/>
    </ligand>
</feature>
<name>A0ABT5ZVL0_9ACTN</name>
<dbReference type="InterPro" id="IPR049381">
    <property type="entry name" value="UbiD-like_C"/>
</dbReference>
<comment type="subunit">
    <text evidence="1">Homodimer.</text>
</comment>
<feature type="binding site" evidence="1">
    <location>
        <position position="218"/>
    </location>
    <ligand>
        <name>K(+)</name>
        <dbReference type="ChEBI" id="CHEBI:29103"/>
    </ligand>
</feature>
<feature type="binding site" evidence="1">
    <location>
        <position position="228"/>
    </location>
    <ligand>
        <name>Mn(2+)</name>
        <dbReference type="ChEBI" id="CHEBI:29035"/>
    </ligand>
</feature>
<dbReference type="EC" id="4.1.1.93" evidence="1"/>
<dbReference type="EMBL" id="JARJBC010000031">
    <property type="protein sequence ID" value="MDF3293864.1"/>
    <property type="molecule type" value="Genomic_DNA"/>
</dbReference>
<evidence type="ECO:0000259" key="3">
    <source>
        <dbReference type="Pfam" id="PF20695"/>
    </source>
</evidence>
<evidence type="ECO:0000313" key="5">
    <source>
        <dbReference type="EMBL" id="MDF3293864.1"/>
    </source>
</evidence>
<evidence type="ECO:0000259" key="2">
    <source>
        <dbReference type="Pfam" id="PF01977"/>
    </source>
</evidence>
<dbReference type="Proteomes" id="UP001216579">
    <property type="component" value="Unassembled WGS sequence"/>
</dbReference>
<feature type="binding site" evidence="1">
    <location>
        <position position="228"/>
    </location>
    <ligand>
        <name>K(+)</name>
        <dbReference type="ChEBI" id="CHEBI:29103"/>
    </ligand>
</feature>
<accession>A0ABT5ZVL0</accession>
<evidence type="ECO:0000259" key="4">
    <source>
        <dbReference type="Pfam" id="PF20696"/>
    </source>
</evidence>
<feature type="binding site" evidence="1">
    <location>
        <position position="186"/>
    </location>
    <ligand>
        <name>prenylated FMN</name>
        <dbReference type="ChEBI" id="CHEBI:87746"/>
    </ligand>
</feature>
<dbReference type="PANTHER" id="PTHR30108:SF17">
    <property type="entry name" value="FERULIC ACID DECARBOXYLASE 1"/>
    <property type="match status" value="1"/>
</dbReference>
<dbReference type="Pfam" id="PF20695">
    <property type="entry name" value="UbiD_N"/>
    <property type="match status" value="1"/>
</dbReference>
<dbReference type="InterPro" id="IPR032903">
    <property type="entry name" value="FDC-like"/>
</dbReference>
<comment type="catalytic activity">
    <reaction evidence="1">
        <text>pyrrole-2-carboxylate + H2O = 1H-pyrrole + hydrogencarbonate</text>
        <dbReference type="Rhea" id="RHEA:31379"/>
        <dbReference type="ChEBI" id="CHEBI:15377"/>
        <dbReference type="ChEBI" id="CHEBI:17544"/>
        <dbReference type="ChEBI" id="CHEBI:19203"/>
        <dbReference type="ChEBI" id="CHEBI:27660"/>
        <dbReference type="EC" id="4.1.1.93"/>
    </reaction>
</comment>
<keyword evidence="6" id="KW-1185">Reference proteome</keyword>
<comment type="cofactor">
    <cofactor evidence="1">
        <name>K(+)</name>
        <dbReference type="ChEBI" id="CHEBI:29103"/>
    </cofactor>
    <text evidence="1">Binds 1 K(+) per subunit.</text>
</comment>
<feature type="binding site" evidence="1">
    <location>
        <position position="169"/>
    </location>
    <ligand>
        <name>prenylated FMN</name>
        <dbReference type="ChEBI" id="CHEBI:87746"/>
    </ligand>
</feature>
<evidence type="ECO:0000256" key="1">
    <source>
        <dbReference type="HAMAP-Rule" id="MF_01983"/>
    </source>
</evidence>
<feature type="binding site" evidence="1">
    <location>
        <position position="187"/>
    </location>
    <ligand>
        <name>prenylated FMN</name>
        <dbReference type="ChEBI" id="CHEBI:87746"/>
    </ligand>
</feature>
<keyword evidence="1" id="KW-0210">Decarboxylase</keyword>
<dbReference type="Pfam" id="PF20696">
    <property type="entry name" value="UbiD_C"/>
    <property type="match status" value="1"/>
</dbReference>
<keyword evidence="1" id="KW-0285">Flavoprotein</keyword>
<keyword evidence="1" id="KW-0058">Aromatic hydrocarbons catabolism</keyword>
<evidence type="ECO:0000313" key="6">
    <source>
        <dbReference type="Proteomes" id="UP001216579"/>
    </source>
</evidence>
<sequence length="486" mass="53465">MKRLKDLREYLDELKAHDDVRHIDDQVDPHLEAGAAARYSYENRGPALLLNHLTGHDRFCRILAAPAGLSSIPEYPLARIALSLGLDVAATAREIIDALAASRTREPIPPVVVDHAPCQDNVLLGEEADLDRFPAPMLHDGDGGPYINTWGTIIVSTPDGSFTNWAIARVMKIDGRRMTGTFIPTQHLGQIRKQWSDLGRPMPFAIVQGTEPGIPFIASMPLPDGVEEAAFLGTHFGEPMELVKCTTLDLLVPASAEIVIEGHVMPGRTAVEGPMGEYAGYQPRHTSMQPEYVVEAITYRDEPIWPISVAGEPADETHTAWGLVTAAEALAQLRAANLPVSTAWMPFESASHWLVITLPEDWREQLPGVGTDEMCLRISQVLSNTRIEAIFTRIFVLDDDIDPSNPTELAWAIATRVSPARGRIIRHGMINPLAGCYSDQERRLGYGPKAVLNGLQAPSGERNTRSSFRHSYPEAVQQRVIELLAQ</sequence>
<comment type="catalytic activity">
    <reaction evidence="1">
        <text>pyrrole-2-carboxylate + H(+) = 1H-pyrrole + CO2</text>
        <dbReference type="Rhea" id="RHEA:31375"/>
        <dbReference type="ChEBI" id="CHEBI:15378"/>
        <dbReference type="ChEBI" id="CHEBI:16526"/>
        <dbReference type="ChEBI" id="CHEBI:19203"/>
        <dbReference type="ChEBI" id="CHEBI:27660"/>
        <dbReference type="EC" id="4.1.1.93"/>
    </reaction>
</comment>
<gene>
    <name evidence="5" type="ORF">P3G67_32560</name>
</gene>
<keyword evidence="1" id="KW-0456">Lyase</keyword>
<comment type="caution">
    <text evidence="1">Lacks conserved residue(s) required for the propagation of feature annotation.</text>
</comment>
<dbReference type="PANTHER" id="PTHR30108">
    <property type="entry name" value="3-OCTAPRENYL-4-HYDROXYBENZOATE CARBOXY-LYASE-RELATED"/>
    <property type="match status" value="1"/>
</dbReference>
<feature type="active site" description="Proton donor" evidence="1">
    <location>
        <position position="277"/>
    </location>
</feature>
<keyword evidence="1" id="KW-0288">FMN</keyword>
<comment type="function">
    <text evidence="1">Catalyzes the prenyl-FMN-dependent decarboxylation of pyrrole-2-carboxylate (P2C). Can also catalyze the carboxylation of pyrrole in the presence of elevated concentrations of CO(2) or bicarbonate.</text>
</comment>
<comment type="similarity">
    <text evidence="1">Belongs to the UbiD family. UbiD-like/FDC subfamily.</text>
</comment>
<proteinExistence type="inferred from homology"/>
<dbReference type="SUPFAM" id="SSF50475">
    <property type="entry name" value="FMN-binding split barrel"/>
    <property type="match status" value="1"/>
</dbReference>
<organism evidence="5 6">
    <name type="scientific">Streptomyces silvisoli</name>
    <dbReference type="NCBI Taxonomy" id="3034235"/>
    <lineage>
        <taxon>Bacteria</taxon>
        <taxon>Bacillati</taxon>
        <taxon>Actinomycetota</taxon>
        <taxon>Actinomycetes</taxon>
        <taxon>Kitasatosporales</taxon>
        <taxon>Streptomycetaceae</taxon>
        <taxon>Streptomyces</taxon>
    </lineage>
</organism>
<dbReference type="NCBIfam" id="TIGR00148">
    <property type="entry name" value="UbiD family decarboxylase"/>
    <property type="match status" value="1"/>
</dbReference>
<feature type="binding site" evidence="1">
    <location>
        <position position="165"/>
    </location>
    <ligand>
        <name>K(+)</name>
        <dbReference type="ChEBI" id="CHEBI:29103"/>
    </ligand>
</feature>